<dbReference type="KEGG" id="laca:LAC1533_1682"/>
<protein>
    <submittedName>
        <fullName evidence="1">Uncharacterized protein</fullName>
    </submittedName>
</protein>
<dbReference type="EMBL" id="LT630287">
    <property type="protein sequence ID" value="SFV41103.1"/>
    <property type="molecule type" value="Genomic_DNA"/>
</dbReference>
<gene>
    <name evidence="1" type="ORF">LAC1533_1682</name>
</gene>
<proteinExistence type="predicted"/>
<dbReference type="Proteomes" id="UP000190935">
    <property type="component" value="Chromosome I"/>
</dbReference>
<organism evidence="1 2">
    <name type="scientific">Ligilactobacillus acidipiscis</name>
    <dbReference type="NCBI Taxonomy" id="89059"/>
    <lineage>
        <taxon>Bacteria</taxon>
        <taxon>Bacillati</taxon>
        <taxon>Bacillota</taxon>
        <taxon>Bacilli</taxon>
        <taxon>Lactobacillales</taxon>
        <taxon>Lactobacillaceae</taxon>
        <taxon>Ligilactobacillus</taxon>
    </lineage>
</organism>
<reference evidence="2" key="1">
    <citation type="submission" date="2016-11" db="EMBL/GenBank/DDBJ databases">
        <authorList>
            <person name="Papadimitriou K."/>
        </authorList>
    </citation>
    <scope>NUCLEOTIDE SEQUENCE [LARGE SCALE GENOMIC DNA]</scope>
    <source>
        <strain evidence="2">ACA-DC 1533</strain>
    </source>
</reference>
<evidence type="ECO:0000313" key="2">
    <source>
        <dbReference type="Proteomes" id="UP000190935"/>
    </source>
</evidence>
<name>A0A1K1KQI4_9LACO</name>
<accession>A0A1K1KQI4</accession>
<sequence length="40" mass="4527">MVISIPMFLAVTNVRKLGECSNSLQMPKKFAKDLSIKMQE</sequence>
<evidence type="ECO:0000313" key="1">
    <source>
        <dbReference type="EMBL" id="SFV41103.1"/>
    </source>
</evidence>
<dbReference type="AlphaFoldDB" id="A0A1K1KQI4"/>